<accession>A0A820XEM5</accession>
<keyword evidence="2" id="KW-1185">Reference proteome</keyword>
<sequence length="38" mass="4493">QANGNCLDKHAWLKQNRAEVEKQPKIAEYLRNRPQTPF</sequence>
<organism evidence="1 2">
    <name type="scientific">Rotaria magnacalcarata</name>
    <dbReference type="NCBI Taxonomy" id="392030"/>
    <lineage>
        <taxon>Eukaryota</taxon>
        <taxon>Metazoa</taxon>
        <taxon>Spiralia</taxon>
        <taxon>Gnathifera</taxon>
        <taxon>Rotifera</taxon>
        <taxon>Eurotatoria</taxon>
        <taxon>Bdelloidea</taxon>
        <taxon>Philodinida</taxon>
        <taxon>Philodinidae</taxon>
        <taxon>Rotaria</taxon>
    </lineage>
</organism>
<gene>
    <name evidence="1" type="ORF">OVN521_LOCUS42213</name>
</gene>
<dbReference type="AlphaFoldDB" id="A0A820XEM5"/>
<evidence type="ECO:0000313" key="2">
    <source>
        <dbReference type="Proteomes" id="UP000663866"/>
    </source>
</evidence>
<proteinExistence type="predicted"/>
<dbReference type="InterPro" id="IPR036282">
    <property type="entry name" value="Glutathione-S-Trfase_C_sf"/>
</dbReference>
<feature type="non-terminal residue" evidence="1">
    <location>
        <position position="1"/>
    </location>
</feature>
<dbReference type="Proteomes" id="UP000663866">
    <property type="component" value="Unassembled WGS sequence"/>
</dbReference>
<comment type="caution">
    <text evidence="1">The sequence shown here is derived from an EMBL/GenBank/DDBJ whole genome shotgun (WGS) entry which is preliminary data.</text>
</comment>
<dbReference type="Gene3D" id="1.20.1050.10">
    <property type="match status" value="1"/>
</dbReference>
<dbReference type="EMBL" id="CAJOBG010057491">
    <property type="protein sequence ID" value="CAF4528720.1"/>
    <property type="molecule type" value="Genomic_DNA"/>
</dbReference>
<protein>
    <submittedName>
        <fullName evidence="1">Uncharacterized protein</fullName>
    </submittedName>
</protein>
<dbReference type="SUPFAM" id="SSF47616">
    <property type="entry name" value="GST C-terminal domain-like"/>
    <property type="match status" value="1"/>
</dbReference>
<evidence type="ECO:0000313" key="1">
    <source>
        <dbReference type="EMBL" id="CAF4528720.1"/>
    </source>
</evidence>
<reference evidence="1" key="1">
    <citation type="submission" date="2021-02" db="EMBL/GenBank/DDBJ databases">
        <authorList>
            <person name="Nowell W R."/>
        </authorList>
    </citation>
    <scope>NUCLEOTIDE SEQUENCE</scope>
</reference>
<name>A0A820XEM5_9BILA</name>